<protein>
    <submittedName>
        <fullName evidence="2">Uncharacterized protein</fullName>
    </submittedName>
</protein>
<evidence type="ECO:0000313" key="3">
    <source>
        <dbReference type="Proteomes" id="UP000463951"/>
    </source>
</evidence>
<dbReference type="Proteomes" id="UP000463951">
    <property type="component" value="Chromosome"/>
</dbReference>
<evidence type="ECO:0000313" key="2">
    <source>
        <dbReference type="EMBL" id="BBJ37856.1"/>
    </source>
</evidence>
<sequence>MSAGIAGAPQADPVGVDFGTRFQIGDGAPPVLDLPPGVDVLARGAVAGTEGAVVVDQSDETGLGERGGEAEERHFLHRAVPMGHSDRRVPAGSVGNVQHPAQGHAVGRRELDVAVSGLAHGCFP</sequence>
<feature type="region of interest" description="Disordered" evidence="1">
    <location>
        <begin position="81"/>
        <end position="105"/>
    </location>
</feature>
<gene>
    <name evidence="2" type="ORF">SSPO_005740</name>
</gene>
<reference evidence="2 3" key="1">
    <citation type="journal article" date="2020" name="Int. J. Syst. Evol. Microbiol.">
        <title>Reclassification of Streptomyces castelarensis and Streptomyces sporoclivatus as later heterotypic synonyms of Streptomyces antimycoticus.</title>
        <authorList>
            <person name="Komaki H."/>
            <person name="Tamura T."/>
        </authorList>
    </citation>
    <scope>NUCLEOTIDE SEQUENCE [LARGE SCALE GENOMIC DNA]</scope>
    <source>
        <strain evidence="2 3">NBRC 100767</strain>
    </source>
</reference>
<name>A0A499UMA7_9ACTN</name>
<organism evidence="2 3">
    <name type="scientific">Streptomyces antimycoticus</name>
    <dbReference type="NCBI Taxonomy" id="68175"/>
    <lineage>
        <taxon>Bacteria</taxon>
        <taxon>Bacillati</taxon>
        <taxon>Actinomycetota</taxon>
        <taxon>Actinomycetes</taxon>
        <taxon>Kitasatosporales</taxon>
        <taxon>Streptomycetaceae</taxon>
        <taxon>Streptomyces</taxon>
        <taxon>Streptomyces violaceusniger group</taxon>
    </lineage>
</organism>
<accession>A0A499UMA7</accession>
<dbReference type="EMBL" id="AP019620">
    <property type="protein sequence ID" value="BBJ37856.1"/>
    <property type="molecule type" value="Genomic_DNA"/>
</dbReference>
<proteinExistence type="predicted"/>
<dbReference type="AlphaFoldDB" id="A0A499UMA7"/>
<evidence type="ECO:0000256" key="1">
    <source>
        <dbReference type="SAM" id="MobiDB-lite"/>
    </source>
</evidence>